<feature type="chain" id="PRO_5022173596" evidence="1">
    <location>
        <begin position="22"/>
        <end position="173"/>
    </location>
</feature>
<dbReference type="AlphaFoldDB" id="A0A557P7X5"/>
<protein>
    <submittedName>
        <fullName evidence="2">Uncharacterized protein</fullName>
    </submittedName>
</protein>
<reference evidence="2 3" key="1">
    <citation type="submission" date="2019-07" db="EMBL/GenBank/DDBJ databases">
        <title>The draft genome sequence of Vibrio algivorus M1486.</title>
        <authorList>
            <person name="Meng X."/>
        </authorList>
    </citation>
    <scope>NUCLEOTIDE SEQUENCE [LARGE SCALE GENOMIC DNA]</scope>
    <source>
        <strain evidence="2 3">M1486</strain>
    </source>
</reference>
<gene>
    <name evidence="2" type="ORF">FOF44_08710</name>
</gene>
<comment type="caution">
    <text evidence="2">The sequence shown here is derived from an EMBL/GenBank/DDBJ whole genome shotgun (WGS) entry which is preliminary data.</text>
</comment>
<evidence type="ECO:0000313" key="2">
    <source>
        <dbReference type="EMBL" id="TVO36756.1"/>
    </source>
</evidence>
<sequence length="173" mass="19579">MSVIRFLLLCFCLVGITPAKAEHISHLQPVDFSTASSSFELISSDTISFDQGESPTCKVESLPVSNSHSVSSLILSHFLDFTSSSDLSHPIYVNGFSLRFAHGNFNSDELTPDYVKVFEFLEVSFASSARHYVERFTPQHQWMMHINSHTLRLSAWKDSNLQYIPQQYAHLFA</sequence>
<dbReference type="OrthoDB" id="5876810at2"/>
<evidence type="ECO:0000313" key="3">
    <source>
        <dbReference type="Proteomes" id="UP000319828"/>
    </source>
</evidence>
<dbReference type="RefSeq" id="WP_144388099.1">
    <property type="nucleotide sequence ID" value="NZ_CANNCB010000021.1"/>
</dbReference>
<evidence type="ECO:0000256" key="1">
    <source>
        <dbReference type="SAM" id="SignalP"/>
    </source>
</evidence>
<dbReference type="EMBL" id="VMKJ01000014">
    <property type="protein sequence ID" value="TVO36756.1"/>
    <property type="molecule type" value="Genomic_DNA"/>
</dbReference>
<organism evidence="2 3">
    <name type="scientific">Vibrio algivorus</name>
    <dbReference type="NCBI Taxonomy" id="1667024"/>
    <lineage>
        <taxon>Bacteria</taxon>
        <taxon>Pseudomonadati</taxon>
        <taxon>Pseudomonadota</taxon>
        <taxon>Gammaproteobacteria</taxon>
        <taxon>Vibrionales</taxon>
        <taxon>Vibrionaceae</taxon>
        <taxon>Vibrio</taxon>
    </lineage>
</organism>
<proteinExistence type="predicted"/>
<name>A0A557P7X5_9VIBR</name>
<keyword evidence="1" id="KW-0732">Signal</keyword>
<dbReference type="Proteomes" id="UP000319828">
    <property type="component" value="Unassembled WGS sequence"/>
</dbReference>
<accession>A0A557P7X5</accession>
<feature type="signal peptide" evidence="1">
    <location>
        <begin position="1"/>
        <end position="21"/>
    </location>
</feature>